<evidence type="ECO:0008006" key="3">
    <source>
        <dbReference type="Google" id="ProtNLM"/>
    </source>
</evidence>
<gene>
    <name evidence="2" type="ORF">ABS648_13460</name>
</gene>
<feature type="compositionally biased region" description="Basic and acidic residues" evidence="1">
    <location>
        <begin position="40"/>
        <end position="58"/>
    </location>
</feature>
<protein>
    <recommendedName>
        <fullName evidence="3">Aspartate-semialdehyde dehydrogenase</fullName>
    </recommendedName>
</protein>
<feature type="region of interest" description="Disordered" evidence="1">
    <location>
        <begin position="1"/>
        <end position="74"/>
    </location>
</feature>
<reference evidence="2" key="1">
    <citation type="submission" date="2023-08" db="EMBL/GenBank/DDBJ databases">
        <title>Increased levels of nutrients transform a symbiont into a lethal pathobiont.</title>
        <authorList>
            <person name="Lachnit T."/>
            <person name="Ulrich L."/>
            <person name="Willmer F.M."/>
            <person name="Hasenbein T."/>
            <person name="Steiner L.X."/>
            <person name="Wolters M."/>
            <person name="Herbst E.M."/>
            <person name="Deines P."/>
        </authorList>
    </citation>
    <scope>NUCLEOTIDE SEQUENCE</scope>
    <source>
        <strain evidence="2">T3</strain>
    </source>
</reference>
<accession>A0AAU7YAI1</accession>
<dbReference type="AlphaFoldDB" id="A0AAU7YAI1"/>
<sequence>MNTPIEPVAPATAVDPTETRPERLPLPGEIHDPQIPVQPEVREPSRRPMQDDPQDIHLDSMPSDEDAVDEEGKS</sequence>
<name>A0AAU7YAI1_9PSED</name>
<proteinExistence type="predicted"/>
<feature type="compositionally biased region" description="Acidic residues" evidence="1">
    <location>
        <begin position="62"/>
        <end position="74"/>
    </location>
</feature>
<dbReference type="RefSeq" id="WP_350448462.1">
    <property type="nucleotide sequence ID" value="NZ_CP158373.1"/>
</dbReference>
<organism evidence="2">
    <name type="scientific">Pseudomonas solani</name>
    <dbReference type="NCBI Taxonomy" id="2731552"/>
    <lineage>
        <taxon>Bacteria</taxon>
        <taxon>Pseudomonadati</taxon>
        <taxon>Pseudomonadota</taxon>
        <taxon>Gammaproteobacteria</taxon>
        <taxon>Pseudomonadales</taxon>
        <taxon>Pseudomonadaceae</taxon>
        <taxon>Pseudomonas</taxon>
    </lineage>
</organism>
<evidence type="ECO:0000256" key="1">
    <source>
        <dbReference type="SAM" id="MobiDB-lite"/>
    </source>
</evidence>
<evidence type="ECO:0000313" key="2">
    <source>
        <dbReference type="EMBL" id="XBY66726.1"/>
    </source>
</evidence>
<dbReference type="EMBL" id="CP158373">
    <property type="protein sequence ID" value="XBY66726.1"/>
    <property type="molecule type" value="Genomic_DNA"/>
</dbReference>